<evidence type="ECO:0000313" key="3">
    <source>
        <dbReference type="Proteomes" id="UP000002899"/>
    </source>
</evidence>
<evidence type="ECO:0000259" key="1">
    <source>
        <dbReference type="Pfam" id="PF16531"/>
    </source>
</evidence>
<dbReference type="OrthoDB" id="49058at2759"/>
<dbReference type="Gene3D" id="2.170.210.20">
    <property type="entry name" value="Spindle assembly abnormal protein 6, N-terminal domain"/>
    <property type="match status" value="1"/>
</dbReference>
<name>A0A1N6LX59_BABMR</name>
<reference evidence="2 3" key="1">
    <citation type="journal article" date="2012" name="Nucleic Acids Res.">
        <title>Sequencing of the smallest Apicomplexan genome from the human pathogen Babesia microti.</title>
        <authorList>
            <person name="Cornillot E."/>
            <person name="Hadj-Kaddour K."/>
            <person name="Dassouli A."/>
            <person name="Noel B."/>
            <person name="Ranwez V."/>
            <person name="Vacherie B."/>
            <person name="Augagneur Y."/>
            <person name="Bres V."/>
            <person name="Duclos A."/>
            <person name="Randazzo S."/>
            <person name="Carcy B."/>
            <person name="Debierre-Grockiego F."/>
            <person name="Delbecq S."/>
            <person name="Moubri-Menage K."/>
            <person name="Shams-Eldin H."/>
            <person name="Usmani-Brown S."/>
            <person name="Bringaud F."/>
            <person name="Wincker P."/>
            <person name="Vivares C.P."/>
            <person name="Schwarz R.T."/>
            <person name="Schetters T.P."/>
            <person name="Krause P.J."/>
            <person name="Gorenflot A."/>
            <person name="Berry V."/>
            <person name="Barbe V."/>
            <person name="Ben Mamoun C."/>
        </authorList>
    </citation>
    <scope>NUCLEOTIDE SEQUENCE [LARGE SCALE GENOMIC DNA]</scope>
    <source>
        <strain evidence="2 3">RI</strain>
    </source>
</reference>
<reference evidence="2 3" key="2">
    <citation type="journal article" date="2013" name="PLoS ONE">
        <title>Whole genome mapping and re-organization of the nuclear and mitochondrial genomes of Babesia microti isolates.</title>
        <authorList>
            <person name="Cornillot E."/>
            <person name="Dassouli A."/>
            <person name="Garg A."/>
            <person name="Pachikara N."/>
            <person name="Randazzo S."/>
            <person name="Depoix D."/>
            <person name="Carcy B."/>
            <person name="Delbecq S."/>
            <person name="Frutos R."/>
            <person name="Silva J.C."/>
            <person name="Sutton R."/>
            <person name="Krause P.J."/>
            <person name="Mamoun C.B."/>
        </authorList>
    </citation>
    <scope>NUCLEOTIDE SEQUENCE [LARGE SCALE GENOMIC DNA]</scope>
    <source>
        <strain evidence="2 3">RI</strain>
    </source>
</reference>
<proteinExistence type="predicted"/>
<dbReference type="AlphaFoldDB" id="A0A1N6LX59"/>
<gene>
    <name evidence="2" type="ORF">BMR1_01G03170</name>
</gene>
<organism evidence="2 3">
    <name type="scientific">Babesia microti (strain RI)</name>
    <dbReference type="NCBI Taxonomy" id="1133968"/>
    <lineage>
        <taxon>Eukaryota</taxon>
        <taxon>Sar</taxon>
        <taxon>Alveolata</taxon>
        <taxon>Apicomplexa</taxon>
        <taxon>Aconoidasida</taxon>
        <taxon>Piroplasmida</taxon>
        <taxon>Babesiidae</taxon>
        <taxon>Babesia</taxon>
    </lineage>
</organism>
<dbReference type="InterPro" id="IPR038558">
    <property type="entry name" value="SAS-6_N_sf"/>
</dbReference>
<accession>A0A1N6LX59</accession>
<dbReference type="InterPro" id="IPR032396">
    <property type="entry name" value="SAS-6_N"/>
</dbReference>
<dbReference type="Proteomes" id="UP000002899">
    <property type="component" value="Chromosome I"/>
</dbReference>
<protein>
    <recommendedName>
        <fullName evidence="1">Spindle assembly abnormal protein 6 N-terminal domain-containing protein</fullName>
    </recommendedName>
</protein>
<keyword evidence="3" id="KW-1185">Reference proteome</keyword>
<feature type="domain" description="Spindle assembly abnormal protein 6 N-terminal" evidence="1">
    <location>
        <begin position="69"/>
        <end position="187"/>
    </location>
</feature>
<dbReference type="EMBL" id="FO082871">
    <property type="protein sequence ID" value="SIO73452.1"/>
    <property type="molecule type" value="Genomic_DNA"/>
</dbReference>
<dbReference type="KEGG" id="bmic:BMR1_01G03170"/>
<dbReference type="VEuPathDB" id="PiroplasmaDB:BMR1_01G03170"/>
<dbReference type="GeneID" id="24423710"/>
<dbReference type="Pfam" id="PF16531">
    <property type="entry name" value="SAS-6_N"/>
    <property type="match status" value="1"/>
</dbReference>
<dbReference type="PANTHER" id="PTHR34230">
    <property type="entry name" value="ASSEMBLY ABNORMAL PROTEIN 6, PUTATIVE-RELATED"/>
    <property type="match status" value="1"/>
</dbReference>
<sequence length="238" mass="27785">MTESDADISNSPENIHILSPYDDFLLKSDFSSIEDLDPLLEGGFRNVYDRICNSKIEYSEQANDNKSTSDSDKIDIAITDSLRFKIYVKDKDEGFDIISLHIMSENDLFFHFTHTVNKEDYKHINRAQELSINFEDYSKLLAKLINTCINSPNKFYPVFTISRDMSADLIFFQNLEYRLMEVLKCKCIPSNESTLHSIIDYRYKVLRAKLSATMKRLHCYSSYVKNIQSEMESLEFNH</sequence>
<dbReference type="RefSeq" id="XP_021337549.1">
    <property type="nucleotide sequence ID" value="XM_021482966.1"/>
</dbReference>
<evidence type="ECO:0000313" key="2">
    <source>
        <dbReference type="EMBL" id="SIO73452.1"/>
    </source>
</evidence>
<dbReference type="PANTHER" id="PTHR34230:SF2">
    <property type="entry name" value="SPINDLE ASSEMBLY ABNORMAL PROTEIN 6 N-TERMINAL DOMAIN-CONTAINING PROTEIN"/>
    <property type="match status" value="1"/>
</dbReference>
<reference evidence="2 3" key="3">
    <citation type="journal article" date="2016" name="Sci. Rep.">
        <title>Genome-wide diversity and gene expression profiling of Babesia microti isolates identify polymorphic genes that mediate host-pathogen interactions.</title>
        <authorList>
            <person name="Silva J.C."/>
            <person name="Cornillot E."/>
            <person name="McCracken C."/>
            <person name="Usmani-Brown S."/>
            <person name="Dwivedi A."/>
            <person name="Ifeonu O.O."/>
            <person name="Crabtree J."/>
            <person name="Gotia H.T."/>
            <person name="Virji A.Z."/>
            <person name="Reynes C."/>
            <person name="Colinge J."/>
            <person name="Kumar V."/>
            <person name="Lawres L."/>
            <person name="Pazzi J.E."/>
            <person name="Pablo J.V."/>
            <person name="Hung C."/>
            <person name="Brancato J."/>
            <person name="Kumari P."/>
            <person name="Orvis J."/>
            <person name="Tretina K."/>
            <person name="Chibucos M."/>
            <person name="Ott S."/>
            <person name="Sadzewicz L."/>
            <person name="Sengamalay N."/>
            <person name="Shetty A.C."/>
            <person name="Su Q."/>
            <person name="Tallon L."/>
            <person name="Fraser C.M."/>
            <person name="Frutos R."/>
            <person name="Molina D.M."/>
            <person name="Krause P.J."/>
            <person name="Ben Mamoun C."/>
        </authorList>
    </citation>
    <scope>NUCLEOTIDE SEQUENCE [LARGE SCALE GENOMIC DNA]</scope>
    <source>
        <strain evidence="2 3">RI</strain>
    </source>
</reference>